<reference evidence="3" key="2">
    <citation type="submission" date="2015-01" db="EMBL/GenBank/DDBJ databases">
        <title>Evolutionary Origins and Diversification of the Mycorrhizal Mutualists.</title>
        <authorList>
            <consortium name="DOE Joint Genome Institute"/>
            <consortium name="Mycorrhizal Genomics Consortium"/>
            <person name="Kohler A."/>
            <person name="Kuo A."/>
            <person name="Nagy L.G."/>
            <person name="Floudas D."/>
            <person name="Copeland A."/>
            <person name="Barry K.W."/>
            <person name="Cichocki N."/>
            <person name="Veneault-Fourrey C."/>
            <person name="LaButti K."/>
            <person name="Lindquist E.A."/>
            <person name="Lipzen A."/>
            <person name="Lundell T."/>
            <person name="Morin E."/>
            <person name="Murat C."/>
            <person name="Riley R."/>
            <person name="Ohm R."/>
            <person name="Sun H."/>
            <person name="Tunlid A."/>
            <person name="Henrissat B."/>
            <person name="Grigoriev I.V."/>
            <person name="Hibbett D.S."/>
            <person name="Martin F."/>
        </authorList>
    </citation>
    <scope>NUCLEOTIDE SEQUENCE [LARGE SCALE GENOMIC DNA]</scope>
    <source>
        <strain evidence="3">MUT 4182</strain>
    </source>
</reference>
<name>A0A0C3PR41_9AGAM</name>
<gene>
    <name evidence="2" type="ORF">M407DRAFT_177096</name>
</gene>
<keyword evidence="3" id="KW-1185">Reference proteome</keyword>
<dbReference type="HOGENOM" id="CLU_2869319_0_0_1"/>
<sequence>MMGCGYGEYADKDPPSHLKLSSGNSVSIMVCRSAQANPPLPVKTSVRTWAGRQPRKKYDECEWG</sequence>
<feature type="region of interest" description="Disordered" evidence="1">
    <location>
        <begin position="45"/>
        <end position="64"/>
    </location>
</feature>
<evidence type="ECO:0000313" key="3">
    <source>
        <dbReference type="Proteomes" id="UP000054248"/>
    </source>
</evidence>
<dbReference type="AlphaFoldDB" id="A0A0C3PR41"/>
<organism evidence="2 3">
    <name type="scientific">Tulasnella calospora MUT 4182</name>
    <dbReference type="NCBI Taxonomy" id="1051891"/>
    <lineage>
        <taxon>Eukaryota</taxon>
        <taxon>Fungi</taxon>
        <taxon>Dikarya</taxon>
        <taxon>Basidiomycota</taxon>
        <taxon>Agaricomycotina</taxon>
        <taxon>Agaricomycetes</taxon>
        <taxon>Cantharellales</taxon>
        <taxon>Tulasnellaceae</taxon>
        <taxon>Tulasnella</taxon>
    </lineage>
</organism>
<protein>
    <submittedName>
        <fullName evidence="2">Uncharacterized protein</fullName>
    </submittedName>
</protein>
<dbReference type="Proteomes" id="UP000054248">
    <property type="component" value="Unassembled WGS sequence"/>
</dbReference>
<reference evidence="2 3" key="1">
    <citation type="submission" date="2014-04" db="EMBL/GenBank/DDBJ databases">
        <authorList>
            <consortium name="DOE Joint Genome Institute"/>
            <person name="Kuo A."/>
            <person name="Girlanda M."/>
            <person name="Perotto S."/>
            <person name="Kohler A."/>
            <person name="Nagy L.G."/>
            <person name="Floudas D."/>
            <person name="Copeland A."/>
            <person name="Barry K.W."/>
            <person name="Cichocki N."/>
            <person name="Veneault-Fourrey C."/>
            <person name="LaButti K."/>
            <person name="Lindquist E.A."/>
            <person name="Lipzen A."/>
            <person name="Lundell T."/>
            <person name="Morin E."/>
            <person name="Murat C."/>
            <person name="Sun H."/>
            <person name="Tunlid A."/>
            <person name="Henrissat B."/>
            <person name="Grigoriev I.V."/>
            <person name="Hibbett D.S."/>
            <person name="Martin F."/>
            <person name="Nordberg H.P."/>
            <person name="Cantor M.N."/>
            <person name="Hua S.X."/>
        </authorList>
    </citation>
    <scope>NUCLEOTIDE SEQUENCE [LARGE SCALE GENOMIC DNA]</scope>
    <source>
        <strain evidence="2 3">MUT 4182</strain>
    </source>
</reference>
<evidence type="ECO:0000256" key="1">
    <source>
        <dbReference type="SAM" id="MobiDB-lite"/>
    </source>
</evidence>
<dbReference type="EMBL" id="KN823431">
    <property type="protein sequence ID" value="KIO17090.1"/>
    <property type="molecule type" value="Genomic_DNA"/>
</dbReference>
<accession>A0A0C3PR41</accession>
<proteinExistence type="predicted"/>
<evidence type="ECO:0000313" key="2">
    <source>
        <dbReference type="EMBL" id="KIO17090.1"/>
    </source>
</evidence>